<dbReference type="eggNOG" id="KOG3277">
    <property type="taxonomic scope" value="Eukaryota"/>
</dbReference>
<dbReference type="GO" id="GO:0006457">
    <property type="term" value="P:protein folding"/>
    <property type="evidence" value="ECO:0007669"/>
    <property type="project" value="TreeGrafter"/>
</dbReference>
<dbReference type="Proteomes" id="UP000054560">
    <property type="component" value="Unassembled WGS sequence"/>
</dbReference>
<dbReference type="InterPro" id="IPR007853">
    <property type="entry name" value="Znf_DNL-typ"/>
</dbReference>
<reference evidence="7 8" key="1">
    <citation type="submission" date="2011-02" db="EMBL/GenBank/DDBJ databases">
        <title>The Genome Sequence of Sphaeroforma arctica JP610.</title>
        <authorList>
            <consortium name="The Broad Institute Genome Sequencing Platform"/>
            <person name="Russ C."/>
            <person name="Cuomo C."/>
            <person name="Young S.K."/>
            <person name="Zeng Q."/>
            <person name="Gargeya S."/>
            <person name="Alvarado L."/>
            <person name="Berlin A."/>
            <person name="Chapman S.B."/>
            <person name="Chen Z."/>
            <person name="Freedman E."/>
            <person name="Gellesch M."/>
            <person name="Goldberg J."/>
            <person name="Griggs A."/>
            <person name="Gujja S."/>
            <person name="Heilman E."/>
            <person name="Heiman D."/>
            <person name="Howarth C."/>
            <person name="Mehta T."/>
            <person name="Neiman D."/>
            <person name="Pearson M."/>
            <person name="Roberts A."/>
            <person name="Saif S."/>
            <person name="Shea T."/>
            <person name="Shenoy N."/>
            <person name="Sisk P."/>
            <person name="Stolte C."/>
            <person name="Sykes S."/>
            <person name="White J."/>
            <person name="Yandava C."/>
            <person name="Burger G."/>
            <person name="Gray M.W."/>
            <person name="Holland P.W.H."/>
            <person name="King N."/>
            <person name="Lang F.B.F."/>
            <person name="Roger A.J."/>
            <person name="Ruiz-Trillo I."/>
            <person name="Haas B."/>
            <person name="Nusbaum C."/>
            <person name="Birren B."/>
        </authorList>
    </citation>
    <scope>NUCLEOTIDE SEQUENCE [LARGE SCALE GENOMIC DNA]</scope>
    <source>
        <strain evidence="7 8">JP610</strain>
    </source>
</reference>
<evidence type="ECO:0000259" key="6">
    <source>
        <dbReference type="PROSITE" id="PS51501"/>
    </source>
</evidence>
<dbReference type="PROSITE" id="PS51501">
    <property type="entry name" value="ZF_DNL"/>
    <property type="match status" value="1"/>
</dbReference>
<feature type="domain" description="DNL-type" evidence="6">
    <location>
        <begin position="168"/>
        <end position="264"/>
    </location>
</feature>
<gene>
    <name evidence="7" type="ORF">SARC_12209</name>
</gene>
<dbReference type="GO" id="GO:0050821">
    <property type="term" value="P:protein stabilization"/>
    <property type="evidence" value="ECO:0007669"/>
    <property type="project" value="TreeGrafter"/>
</dbReference>
<dbReference type="EMBL" id="KQ243738">
    <property type="protein sequence ID" value="KNC75263.1"/>
    <property type="molecule type" value="Genomic_DNA"/>
</dbReference>
<evidence type="ECO:0000256" key="1">
    <source>
        <dbReference type="ARBA" id="ARBA00022723"/>
    </source>
</evidence>
<dbReference type="PANTHER" id="PTHR20922">
    <property type="entry name" value="DNL-TYPE ZINC FINGER PROTEIN"/>
    <property type="match status" value="1"/>
</dbReference>
<accession>A0A0L0FGU3</accession>
<dbReference type="GO" id="GO:0005739">
    <property type="term" value="C:mitochondrion"/>
    <property type="evidence" value="ECO:0007669"/>
    <property type="project" value="TreeGrafter"/>
</dbReference>
<dbReference type="InterPro" id="IPR024158">
    <property type="entry name" value="Mt_import_TIM15"/>
</dbReference>
<dbReference type="PANTHER" id="PTHR20922:SF13">
    <property type="entry name" value="DNL-TYPE ZINC FINGER PROTEIN"/>
    <property type="match status" value="1"/>
</dbReference>
<evidence type="ECO:0000256" key="3">
    <source>
        <dbReference type="ARBA" id="ARBA00022833"/>
    </source>
</evidence>
<keyword evidence="3" id="KW-0862">Zinc</keyword>
<keyword evidence="1" id="KW-0479">Metal-binding</keyword>
<feature type="region of interest" description="Disordered" evidence="5">
    <location>
        <begin position="268"/>
        <end position="291"/>
    </location>
</feature>
<evidence type="ECO:0000313" key="7">
    <source>
        <dbReference type="EMBL" id="KNC75263.1"/>
    </source>
</evidence>
<evidence type="ECO:0000313" key="8">
    <source>
        <dbReference type="Proteomes" id="UP000054560"/>
    </source>
</evidence>
<evidence type="ECO:0000256" key="4">
    <source>
        <dbReference type="PROSITE-ProRule" id="PRU00834"/>
    </source>
</evidence>
<keyword evidence="2 4" id="KW-0863">Zinc-finger</keyword>
<name>A0A0L0FGU3_9EUKA</name>
<dbReference type="OrthoDB" id="512667at2759"/>
<dbReference type="GO" id="GO:0008270">
    <property type="term" value="F:zinc ion binding"/>
    <property type="evidence" value="ECO:0007669"/>
    <property type="project" value="UniProtKB-KW"/>
</dbReference>
<evidence type="ECO:0000256" key="2">
    <source>
        <dbReference type="ARBA" id="ARBA00022771"/>
    </source>
</evidence>
<sequence length="291" mass="32364">MLFTNVLRQQVGPLVRQSASKSSPRCHVQELSPIPERIWQSHTLNLSTFATTPGICRGATPVAPTPTMANKRQTVSQMLYHNAQKFKNAKPRVRELILENRGPCRRVGGSFEILTQYHASTALKSNMSMPQGLYAGSYGNGKRWYCKANDRSGTAVSVGEGSAQSLGKIEARLQIQFTCGQCKERVTKDFSKHSYEKGVVIITCPGCSNRHLIADNLGWFADVEGRNIEEIMANKGQKVQRLTSKIQFDTLEVDPEDTEKIKEMQTILMGTDPTDDPINTETVSKKEGKDE</sequence>
<proteinExistence type="predicted"/>
<dbReference type="AlphaFoldDB" id="A0A0L0FGU3"/>
<dbReference type="Pfam" id="PF05180">
    <property type="entry name" value="zf-DNL"/>
    <property type="match status" value="1"/>
</dbReference>
<dbReference type="RefSeq" id="XP_014149165.1">
    <property type="nucleotide sequence ID" value="XM_014293690.1"/>
</dbReference>
<dbReference type="GeneID" id="25912713"/>
<organism evidence="7 8">
    <name type="scientific">Sphaeroforma arctica JP610</name>
    <dbReference type="NCBI Taxonomy" id="667725"/>
    <lineage>
        <taxon>Eukaryota</taxon>
        <taxon>Ichthyosporea</taxon>
        <taxon>Ichthyophonida</taxon>
        <taxon>Sphaeroforma</taxon>
    </lineage>
</organism>
<protein>
    <recommendedName>
        <fullName evidence="6">DNL-type domain-containing protein</fullName>
    </recommendedName>
</protein>
<dbReference type="GO" id="GO:0051087">
    <property type="term" value="F:protein-folding chaperone binding"/>
    <property type="evidence" value="ECO:0007669"/>
    <property type="project" value="TreeGrafter"/>
</dbReference>
<dbReference type="STRING" id="667725.A0A0L0FGU3"/>
<evidence type="ECO:0000256" key="5">
    <source>
        <dbReference type="SAM" id="MobiDB-lite"/>
    </source>
</evidence>
<dbReference type="GO" id="GO:0030150">
    <property type="term" value="P:protein import into mitochondrial matrix"/>
    <property type="evidence" value="ECO:0007669"/>
    <property type="project" value="TreeGrafter"/>
</dbReference>
<keyword evidence="8" id="KW-1185">Reference proteome</keyword>